<accession>A0A1J5PFP6</accession>
<feature type="region of interest" description="Disordered" evidence="1">
    <location>
        <begin position="26"/>
        <end position="187"/>
    </location>
</feature>
<comment type="caution">
    <text evidence="2">The sequence shown here is derived from an EMBL/GenBank/DDBJ whole genome shotgun (WGS) entry which is preliminary data.</text>
</comment>
<name>A0A1J5PFP6_9ZZZZ</name>
<feature type="compositionally biased region" description="Low complexity" evidence="1">
    <location>
        <begin position="85"/>
        <end position="106"/>
    </location>
</feature>
<reference evidence="2" key="1">
    <citation type="submission" date="2016-10" db="EMBL/GenBank/DDBJ databases">
        <title>Sequence of Gallionella enrichment culture.</title>
        <authorList>
            <person name="Poehlein A."/>
            <person name="Muehling M."/>
            <person name="Daniel R."/>
        </authorList>
    </citation>
    <scope>NUCLEOTIDE SEQUENCE</scope>
</reference>
<dbReference type="AlphaFoldDB" id="A0A1J5PFP6"/>
<evidence type="ECO:0000313" key="2">
    <source>
        <dbReference type="EMBL" id="OIQ64075.1"/>
    </source>
</evidence>
<organism evidence="2">
    <name type="scientific">mine drainage metagenome</name>
    <dbReference type="NCBI Taxonomy" id="410659"/>
    <lineage>
        <taxon>unclassified sequences</taxon>
        <taxon>metagenomes</taxon>
        <taxon>ecological metagenomes</taxon>
    </lineage>
</organism>
<dbReference type="EMBL" id="MLJW01008442">
    <property type="protein sequence ID" value="OIQ64075.1"/>
    <property type="molecule type" value="Genomic_DNA"/>
</dbReference>
<proteinExistence type="predicted"/>
<sequence length="187" mass="20689">MTPFSMWPRPPSRCSTWTSAAATASRPLATCSRPSPAPISGCRPSWTPSIPSRRRPTPRPICRVSTPSPARWTPTPTASVMTWPRGWSRRTSCSTSRSASFRRSGSMPTSPTWSARWTAGPRPRDWARPMGRGPPPSMTRRSVRPWIGRSRPCRRPGPERCMTRASGGSPMARPSMRPICATPRPPI</sequence>
<gene>
    <name evidence="2" type="ORF">GALL_543790</name>
</gene>
<evidence type="ECO:0000256" key="1">
    <source>
        <dbReference type="SAM" id="MobiDB-lite"/>
    </source>
</evidence>
<protein>
    <submittedName>
        <fullName evidence="2">Uncharacterized protein</fullName>
    </submittedName>
</protein>